<dbReference type="OrthoDB" id="8438529at2"/>
<sequence length="481" mass="53480">MSIFATEFPARPDINKARFTAAAIAWIRGIKASRVLEEFDAKELYHDDAWLETNAGEALALKSYEHNSISAFGVRLEIPDDMGRKWRTECVYSRFADAAFLRIRGQCFAVEPHAVLETPKKPYFISQSIEDNWTASDGKLQIQSTPHYLQTNALSLAQAILTGHATEFLPCIYVSRNNDNSLPLDPNRLAKKIAGLGHIVVEPDRGFSFELMNASNRENPYAGAIGIFAPSGKQLSRLFRKADDRSGYKLETLCAFSVNSFMSGLAAKRGWEWQQIQEEQSRLLRGQISSESTDSFNEYIDYVDAELKAKDEQIENLKTLLEIAKASSSNETMDSSDLLPIALAKVIGRELYEGEFSDRLRFIIKQMAVLPNLDVDERTSAFAQEFVKSTNFTGRAASLIVQIKAASKDGNEMPKRLGALLSAMGYSKTQEGKHLKFKAPSDLFGMADEVLPSTPSDSQRGGKNRGGDIIRHLGLSNLRGN</sequence>
<dbReference type="AlphaFoldDB" id="A0A1G7S8Q9"/>
<accession>A0A1G7S8Q9</accession>
<evidence type="ECO:0000256" key="1">
    <source>
        <dbReference type="SAM" id="MobiDB-lite"/>
    </source>
</evidence>
<proteinExistence type="predicted"/>
<gene>
    <name evidence="2" type="ORF">SAMN04488117_113125</name>
</gene>
<protein>
    <submittedName>
        <fullName evidence="2">Uncharacterized protein</fullName>
    </submittedName>
</protein>
<name>A0A1G7S8Q9_9RHOB</name>
<feature type="region of interest" description="Disordered" evidence="1">
    <location>
        <begin position="451"/>
        <end position="470"/>
    </location>
</feature>
<reference evidence="2 3" key="1">
    <citation type="submission" date="2016-10" db="EMBL/GenBank/DDBJ databases">
        <authorList>
            <person name="de Groot N.N."/>
        </authorList>
    </citation>
    <scope>NUCLEOTIDE SEQUENCE [LARGE SCALE GENOMIC DNA]</scope>
    <source>
        <strain evidence="2 3">DSM 27375</strain>
    </source>
</reference>
<dbReference type="RefSeq" id="WP_143026873.1">
    <property type="nucleotide sequence ID" value="NZ_FNBL01000013.1"/>
</dbReference>
<evidence type="ECO:0000313" key="3">
    <source>
        <dbReference type="Proteomes" id="UP000182284"/>
    </source>
</evidence>
<evidence type="ECO:0000313" key="2">
    <source>
        <dbReference type="EMBL" id="SDG19361.1"/>
    </source>
</evidence>
<dbReference type="Proteomes" id="UP000182284">
    <property type="component" value="Unassembled WGS sequence"/>
</dbReference>
<dbReference type="EMBL" id="FNBL01000013">
    <property type="protein sequence ID" value="SDG19361.1"/>
    <property type="molecule type" value="Genomic_DNA"/>
</dbReference>
<organism evidence="2 3">
    <name type="scientific">Celeribacter baekdonensis</name>
    <dbReference type="NCBI Taxonomy" id="875171"/>
    <lineage>
        <taxon>Bacteria</taxon>
        <taxon>Pseudomonadati</taxon>
        <taxon>Pseudomonadota</taxon>
        <taxon>Alphaproteobacteria</taxon>
        <taxon>Rhodobacterales</taxon>
        <taxon>Roseobacteraceae</taxon>
        <taxon>Celeribacter</taxon>
    </lineage>
</organism>